<keyword evidence="4" id="KW-0347">Helicase</keyword>
<evidence type="ECO:0000256" key="3">
    <source>
        <dbReference type="ARBA" id="ARBA00022801"/>
    </source>
</evidence>
<dbReference type="Gene3D" id="3.40.50.300">
    <property type="entry name" value="P-loop containing nucleotide triphosphate hydrolases"/>
    <property type="match status" value="1"/>
</dbReference>
<keyword evidence="2" id="KW-0507">mRNA processing</keyword>
<keyword evidence="4" id="KW-0547">Nucleotide-binding</keyword>
<dbReference type="AlphaFoldDB" id="T1JS66"/>
<dbReference type="EC" id="3.6.4.13" evidence="1"/>
<keyword evidence="5" id="KW-0508">mRNA splicing</keyword>
<dbReference type="Proteomes" id="UP000015104">
    <property type="component" value="Unassembled WGS sequence"/>
</dbReference>
<name>T1JS66_TETUR</name>
<reference evidence="7" key="2">
    <citation type="submission" date="2015-06" db="UniProtKB">
        <authorList>
            <consortium name="EnsemblMetazoa"/>
        </authorList>
    </citation>
    <scope>IDENTIFICATION</scope>
</reference>
<dbReference type="EnsemblMetazoa" id="tetur01g09420.1">
    <property type="protein sequence ID" value="tetur01g09420.1"/>
    <property type="gene ID" value="tetur01g09420"/>
</dbReference>
<dbReference type="GO" id="GO:0003724">
    <property type="term" value="F:RNA helicase activity"/>
    <property type="evidence" value="ECO:0007669"/>
    <property type="project" value="UniProtKB-EC"/>
</dbReference>
<dbReference type="GO" id="GO:0006397">
    <property type="term" value="P:mRNA processing"/>
    <property type="evidence" value="ECO:0007669"/>
    <property type="project" value="UniProtKB-KW"/>
</dbReference>
<dbReference type="GO" id="GO:0008380">
    <property type="term" value="P:RNA splicing"/>
    <property type="evidence" value="ECO:0007669"/>
    <property type="project" value="UniProtKB-KW"/>
</dbReference>
<protein>
    <recommendedName>
        <fullName evidence="1">RNA helicase</fullName>
        <ecNumber evidence="1">3.6.4.13</ecNumber>
    </recommendedName>
</protein>
<evidence type="ECO:0000256" key="4">
    <source>
        <dbReference type="ARBA" id="ARBA00022806"/>
    </source>
</evidence>
<evidence type="ECO:0000256" key="1">
    <source>
        <dbReference type="ARBA" id="ARBA00012552"/>
    </source>
</evidence>
<comment type="catalytic activity">
    <reaction evidence="6">
        <text>ATP + H2O = ADP + phosphate + H(+)</text>
        <dbReference type="Rhea" id="RHEA:13065"/>
        <dbReference type="ChEBI" id="CHEBI:15377"/>
        <dbReference type="ChEBI" id="CHEBI:15378"/>
        <dbReference type="ChEBI" id="CHEBI:30616"/>
        <dbReference type="ChEBI" id="CHEBI:43474"/>
        <dbReference type="ChEBI" id="CHEBI:456216"/>
        <dbReference type="EC" id="3.6.4.13"/>
    </reaction>
</comment>
<dbReference type="PANTHER" id="PTHR18934:SF109">
    <property type="entry name" value="ATP-DEPENDENT RNA HELICASE DHX15 HOMOLOG"/>
    <property type="match status" value="1"/>
</dbReference>
<proteinExistence type="predicted"/>
<dbReference type="HOGENOM" id="CLU_001832_10_1_1"/>
<dbReference type="PANTHER" id="PTHR18934">
    <property type="entry name" value="ATP-DEPENDENT RNA HELICASE"/>
    <property type="match status" value="1"/>
</dbReference>
<keyword evidence="3" id="KW-0378">Hydrolase</keyword>
<accession>T1JS66</accession>
<evidence type="ECO:0000256" key="2">
    <source>
        <dbReference type="ARBA" id="ARBA00022664"/>
    </source>
</evidence>
<reference evidence="8" key="1">
    <citation type="submission" date="2011-08" db="EMBL/GenBank/DDBJ databases">
        <authorList>
            <person name="Rombauts S."/>
        </authorList>
    </citation>
    <scope>NUCLEOTIDE SEQUENCE</scope>
    <source>
        <strain evidence="8">London</strain>
    </source>
</reference>
<evidence type="ECO:0000256" key="5">
    <source>
        <dbReference type="ARBA" id="ARBA00023187"/>
    </source>
</evidence>
<evidence type="ECO:0000256" key="6">
    <source>
        <dbReference type="ARBA" id="ARBA00047984"/>
    </source>
</evidence>
<dbReference type="EMBL" id="CAEY01000458">
    <property type="status" value="NOT_ANNOTATED_CDS"/>
    <property type="molecule type" value="Genomic_DNA"/>
</dbReference>
<organism evidence="7 8">
    <name type="scientific">Tetranychus urticae</name>
    <name type="common">Two-spotted spider mite</name>
    <dbReference type="NCBI Taxonomy" id="32264"/>
    <lineage>
        <taxon>Eukaryota</taxon>
        <taxon>Metazoa</taxon>
        <taxon>Ecdysozoa</taxon>
        <taxon>Arthropoda</taxon>
        <taxon>Chelicerata</taxon>
        <taxon>Arachnida</taxon>
        <taxon>Acari</taxon>
        <taxon>Acariformes</taxon>
        <taxon>Trombidiformes</taxon>
        <taxon>Prostigmata</taxon>
        <taxon>Eleutherengona</taxon>
        <taxon>Raphignathae</taxon>
        <taxon>Tetranychoidea</taxon>
        <taxon>Tetranychidae</taxon>
        <taxon>Tetranychus</taxon>
    </lineage>
</organism>
<evidence type="ECO:0000313" key="7">
    <source>
        <dbReference type="EnsemblMetazoa" id="tetur01g09420.1"/>
    </source>
</evidence>
<dbReference type="eggNOG" id="KOG0923">
    <property type="taxonomic scope" value="Eukaryota"/>
</dbReference>
<evidence type="ECO:0000313" key="8">
    <source>
        <dbReference type="Proteomes" id="UP000015104"/>
    </source>
</evidence>
<dbReference type="GO" id="GO:0016787">
    <property type="term" value="F:hydrolase activity"/>
    <property type="evidence" value="ECO:0007669"/>
    <property type="project" value="UniProtKB-KW"/>
</dbReference>
<keyword evidence="4" id="KW-0067">ATP-binding</keyword>
<sequence length="126" mass="14632">MLLLPIKDHRVNILKKIKENQIIFLKSETGSGKTTQVPQWCLESRRLATIAVANRVAQERGVELGQEVGYCVRFDHCYSRKTQLFYKTEGILVREAITDPLFMKYSIILADEAHRRTKILTFFQAF</sequence>
<keyword evidence="8" id="KW-1185">Reference proteome</keyword>
<dbReference type="InterPro" id="IPR027417">
    <property type="entry name" value="P-loop_NTPase"/>
</dbReference>
<dbReference type="SUPFAM" id="SSF52540">
    <property type="entry name" value="P-loop containing nucleoside triphosphate hydrolases"/>
    <property type="match status" value="1"/>
</dbReference>
<dbReference type="GO" id="GO:0003723">
    <property type="term" value="F:RNA binding"/>
    <property type="evidence" value="ECO:0007669"/>
    <property type="project" value="TreeGrafter"/>
</dbReference>
<dbReference type="STRING" id="32264.T1JS66"/>